<feature type="compositionally biased region" description="Basic and acidic residues" evidence="1">
    <location>
        <begin position="47"/>
        <end position="63"/>
    </location>
</feature>
<accession>A0ABR4IJ71</accession>
<feature type="compositionally biased region" description="Basic and acidic residues" evidence="1">
    <location>
        <begin position="115"/>
        <end position="134"/>
    </location>
</feature>
<feature type="region of interest" description="Disordered" evidence="1">
    <location>
        <begin position="35"/>
        <end position="152"/>
    </location>
</feature>
<dbReference type="PANTHER" id="PTHR42090:SF1">
    <property type="match status" value="1"/>
</dbReference>
<dbReference type="PANTHER" id="PTHR42090">
    <property type="match status" value="1"/>
</dbReference>
<dbReference type="EMBL" id="JBFXLS010000023">
    <property type="protein sequence ID" value="KAL2827829.1"/>
    <property type="molecule type" value="Genomic_DNA"/>
</dbReference>
<gene>
    <name evidence="2" type="ORF">BDW59DRAFT_160139</name>
</gene>
<feature type="compositionally biased region" description="Basic residues" evidence="1">
    <location>
        <begin position="143"/>
        <end position="152"/>
    </location>
</feature>
<sequence>MWKELANILHLGRANIRHTRIQHFQVQQLKTTQRFSAIPSMRASQPQDEKDHYHDRNKLDPSRTESSQSATTDEVATQETAFDPTKTSPESEIRASKEETKQKGGGRSPLGVSAADKDVSRARDPKEGGADRNVETGASSARGRPRKNYVRK</sequence>
<name>A0ABR4IJ71_9EURO</name>
<reference evidence="2 3" key="1">
    <citation type="submission" date="2024-07" db="EMBL/GenBank/DDBJ databases">
        <title>Section-level genome sequencing and comparative genomics of Aspergillus sections Usti and Cavernicolus.</title>
        <authorList>
            <consortium name="Lawrence Berkeley National Laboratory"/>
            <person name="Nybo J.L."/>
            <person name="Vesth T.C."/>
            <person name="Theobald S."/>
            <person name="Frisvad J.C."/>
            <person name="Larsen T.O."/>
            <person name="Kjaerboelling I."/>
            <person name="Rothschild-Mancinelli K."/>
            <person name="Lyhne E.K."/>
            <person name="Kogle M.E."/>
            <person name="Barry K."/>
            <person name="Clum A."/>
            <person name="Na H."/>
            <person name="Ledsgaard L."/>
            <person name="Lin J."/>
            <person name="Lipzen A."/>
            <person name="Kuo A."/>
            <person name="Riley R."/>
            <person name="Mondo S."/>
            <person name="LaButti K."/>
            <person name="Haridas S."/>
            <person name="Pangalinan J."/>
            <person name="Salamov A.A."/>
            <person name="Simmons B.A."/>
            <person name="Magnuson J.K."/>
            <person name="Chen J."/>
            <person name="Drula E."/>
            <person name="Henrissat B."/>
            <person name="Wiebenga A."/>
            <person name="Lubbers R.J."/>
            <person name="Gomes A.C."/>
            <person name="Makela M.R."/>
            <person name="Stajich J."/>
            <person name="Grigoriev I.V."/>
            <person name="Mortensen U.H."/>
            <person name="De vries R.P."/>
            <person name="Baker S.E."/>
            <person name="Andersen M.R."/>
        </authorList>
    </citation>
    <scope>NUCLEOTIDE SEQUENCE [LARGE SCALE GENOMIC DNA]</scope>
    <source>
        <strain evidence="2 3">CBS 600.67</strain>
    </source>
</reference>
<evidence type="ECO:0000313" key="2">
    <source>
        <dbReference type="EMBL" id="KAL2827829.1"/>
    </source>
</evidence>
<keyword evidence="3" id="KW-1185">Reference proteome</keyword>
<dbReference type="Proteomes" id="UP001610335">
    <property type="component" value="Unassembled WGS sequence"/>
</dbReference>
<feature type="compositionally biased region" description="Basic and acidic residues" evidence="1">
    <location>
        <begin position="89"/>
        <end position="102"/>
    </location>
</feature>
<proteinExistence type="predicted"/>
<feature type="compositionally biased region" description="Polar residues" evidence="1">
    <location>
        <begin position="64"/>
        <end position="88"/>
    </location>
</feature>
<protein>
    <submittedName>
        <fullName evidence="2">Uncharacterized protein</fullName>
    </submittedName>
</protein>
<comment type="caution">
    <text evidence="2">The sequence shown here is derived from an EMBL/GenBank/DDBJ whole genome shotgun (WGS) entry which is preliminary data.</text>
</comment>
<evidence type="ECO:0000313" key="3">
    <source>
        <dbReference type="Proteomes" id="UP001610335"/>
    </source>
</evidence>
<evidence type="ECO:0000256" key="1">
    <source>
        <dbReference type="SAM" id="MobiDB-lite"/>
    </source>
</evidence>
<organism evidence="2 3">
    <name type="scientific">Aspergillus cavernicola</name>
    <dbReference type="NCBI Taxonomy" id="176166"/>
    <lineage>
        <taxon>Eukaryota</taxon>
        <taxon>Fungi</taxon>
        <taxon>Dikarya</taxon>
        <taxon>Ascomycota</taxon>
        <taxon>Pezizomycotina</taxon>
        <taxon>Eurotiomycetes</taxon>
        <taxon>Eurotiomycetidae</taxon>
        <taxon>Eurotiales</taxon>
        <taxon>Aspergillaceae</taxon>
        <taxon>Aspergillus</taxon>
        <taxon>Aspergillus subgen. Nidulantes</taxon>
    </lineage>
</organism>